<dbReference type="Proteomes" id="UP000317421">
    <property type="component" value="Unassembled WGS sequence"/>
</dbReference>
<sequence length="381" mass="41490" precursor="true">MPLLRTTVAAVTLCLAATAFADVQADYQAAVGAYRDQIRQIEKLNSEYQDADVSRREAINDQLKPLVAEASTKLDVMTDAALEVFKANPMADEQITDLLQTVVEFQIVGGPNGGGDQYEAALPILEALIDGGDKKPELPMWGVLAAVSTNEFDLADKFAKIAVETGAVRAQPGDSEAAQETFGAAMRYLEEKDRYRARWEKEAKIRQAEAAADNNPRVKMTLSKGDIVIELFEDQAPIATANFLSLVKDGFYDGVVFHRVLPRFMAQGGDPTGSGSGGPGYSIACECSRPDHRQHFRGTLSMAHAGKDTGGSQFFLCFVPTDFLDGRHTAFGRVVEGIELLGEIQRIDPGARSGVEPDKIVKAEVLRDRGGDYDFKKLPKR</sequence>
<dbReference type="EMBL" id="SJPR01000001">
    <property type="protein sequence ID" value="TWU00150.1"/>
    <property type="molecule type" value="Genomic_DNA"/>
</dbReference>
<dbReference type="AlphaFoldDB" id="A0A5C6AKH6"/>
<protein>
    <recommendedName>
        <fullName evidence="2">peptidylprolyl isomerase</fullName>
        <ecNumber evidence="2">5.2.1.8</ecNumber>
    </recommendedName>
</protein>
<dbReference type="InterPro" id="IPR029000">
    <property type="entry name" value="Cyclophilin-like_dom_sf"/>
</dbReference>
<dbReference type="InterPro" id="IPR002130">
    <property type="entry name" value="Cyclophilin-type_PPIase_dom"/>
</dbReference>
<dbReference type="RefSeq" id="WP_197526264.1">
    <property type="nucleotide sequence ID" value="NZ_SJPR01000001.1"/>
</dbReference>
<organism evidence="7 8">
    <name type="scientific">Botrimarina colliarenosi</name>
    <dbReference type="NCBI Taxonomy" id="2528001"/>
    <lineage>
        <taxon>Bacteria</taxon>
        <taxon>Pseudomonadati</taxon>
        <taxon>Planctomycetota</taxon>
        <taxon>Planctomycetia</taxon>
        <taxon>Pirellulales</taxon>
        <taxon>Lacipirellulaceae</taxon>
        <taxon>Botrimarina</taxon>
    </lineage>
</organism>
<evidence type="ECO:0000256" key="3">
    <source>
        <dbReference type="ARBA" id="ARBA00023110"/>
    </source>
</evidence>
<proteinExistence type="inferred from homology"/>
<dbReference type="PANTHER" id="PTHR45625">
    <property type="entry name" value="PEPTIDYL-PROLYL CIS-TRANS ISOMERASE-RELATED"/>
    <property type="match status" value="1"/>
</dbReference>
<evidence type="ECO:0000256" key="1">
    <source>
        <dbReference type="ARBA" id="ARBA00007365"/>
    </source>
</evidence>
<feature type="chain" id="PRO_5023109992" description="peptidylprolyl isomerase" evidence="5">
    <location>
        <begin position="22"/>
        <end position="381"/>
    </location>
</feature>
<evidence type="ECO:0000313" key="8">
    <source>
        <dbReference type="Proteomes" id="UP000317421"/>
    </source>
</evidence>
<accession>A0A5C6AKH6</accession>
<comment type="caution">
    <text evidence="7">The sequence shown here is derived from an EMBL/GenBank/DDBJ whole genome shotgun (WGS) entry which is preliminary data.</text>
</comment>
<dbReference type="CDD" id="cd00317">
    <property type="entry name" value="cyclophilin"/>
    <property type="match status" value="1"/>
</dbReference>
<name>A0A5C6AKH6_9BACT</name>
<keyword evidence="4 7" id="KW-0413">Isomerase</keyword>
<dbReference type="Gene3D" id="2.40.100.10">
    <property type="entry name" value="Cyclophilin-like"/>
    <property type="match status" value="1"/>
</dbReference>
<dbReference type="PANTHER" id="PTHR45625:SF4">
    <property type="entry name" value="PEPTIDYLPROLYL ISOMERASE DOMAIN AND WD REPEAT-CONTAINING PROTEIN 1"/>
    <property type="match status" value="1"/>
</dbReference>
<dbReference type="Pfam" id="PF00160">
    <property type="entry name" value="Pro_isomerase"/>
    <property type="match status" value="1"/>
</dbReference>
<dbReference type="InterPro" id="IPR044666">
    <property type="entry name" value="Cyclophilin_A-like"/>
</dbReference>
<dbReference type="InterPro" id="IPR020892">
    <property type="entry name" value="Cyclophilin-type_PPIase_CS"/>
</dbReference>
<dbReference type="PRINTS" id="PR00153">
    <property type="entry name" value="CSAPPISMRASE"/>
</dbReference>
<dbReference type="PROSITE" id="PS50072">
    <property type="entry name" value="CSA_PPIASE_2"/>
    <property type="match status" value="1"/>
</dbReference>
<evidence type="ECO:0000256" key="5">
    <source>
        <dbReference type="SAM" id="SignalP"/>
    </source>
</evidence>
<keyword evidence="8" id="KW-1185">Reference proteome</keyword>
<reference evidence="7 8" key="1">
    <citation type="submission" date="2019-02" db="EMBL/GenBank/DDBJ databases">
        <title>Deep-cultivation of Planctomycetes and their phenomic and genomic characterization uncovers novel biology.</title>
        <authorList>
            <person name="Wiegand S."/>
            <person name="Jogler M."/>
            <person name="Boedeker C."/>
            <person name="Pinto D."/>
            <person name="Vollmers J."/>
            <person name="Rivas-Marin E."/>
            <person name="Kohn T."/>
            <person name="Peeters S.H."/>
            <person name="Heuer A."/>
            <person name="Rast P."/>
            <person name="Oberbeckmann S."/>
            <person name="Bunk B."/>
            <person name="Jeske O."/>
            <person name="Meyerdierks A."/>
            <person name="Storesund J.E."/>
            <person name="Kallscheuer N."/>
            <person name="Luecker S."/>
            <person name="Lage O.M."/>
            <person name="Pohl T."/>
            <person name="Merkel B.J."/>
            <person name="Hornburger P."/>
            <person name="Mueller R.-W."/>
            <person name="Bruemmer F."/>
            <person name="Labrenz M."/>
            <person name="Spormann A.M."/>
            <person name="Op Den Camp H."/>
            <person name="Overmann J."/>
            <person name="Amann R."/>
            <person name="Jetten M.S.M."/>
            <person name="Mascher T."/>
            <person name="Medema M.H."/>
            <person name="Devos D.P."/>
            <person name="Kaster A.-K."/>
            <person name="Ovreas L."/>
            <person name="Rohde M."/>
            <person name="Galperin M.Y."/>
            <person name="Jogler C."/>
        </authorList>
    </citation>
    <scope>NUCLEOTIDE SEQUENCE [LARGE SCALE GENOMIC DNA]</scope>
    <source>
        <strain evidence="7 8">Pla108</strain>
    </source>
</reference>
<gene>
    <name evidence="7" type="primary">ppiB_1</name>
    <name evidence="7" type="ORF">Pla108_10950</name>
</gene>
<dbReference type="SUPFAM" id="SSF50891">
    <property type="entry name" value="Cyclophilin-like"/>
    <property type="match status" value="1"/>
</dbReference>
<keyword evidence="5" id="KW-0732">Signal</keyword>
<evidence type="ECO:0000256" key="2">
    <source>
        <dbReference type="ARBA" id="ARBA00013194"/>
    </source>
</evidence>
<feature type="signal peptide" evidence="5">
    <location>
        <begin position="1"/>
        <end position="21"/>
    </location>
</feature>
<dbReference type="EC" id="5.2.1.8" evidence="2"/>
<dbReference type="PROSITE" id="PS00170">
    <property type="entry name" value="CSA_PPIASE_1"/>
    <property type="match status" value="1"/>
</dbReference>
<keyword evidence="3" id="KW-0697">Rotamase</keyword>
<dbReference type="GO" id="GO:0006457">
    <property type="term" value="P:protein folding"/>
    <property type="evidence" value="ECO:0007669"/>
    <property type="project" value="InterPro"/>
</dbReference>
<evidence type="ECO:0000256" key="4">
    <source>
        <dbReference type="ARBA" id="ARBA00023235"/>
    </source>
</evidence>
<feature type="domain" description="PPIase cyclophilin-type" evidence="6">
    <location>
        <begin position="225"/>
        <end position="371"/>
    </location>
</feature>
<evidence type="ECO:0000259" key="6">
    <source>
        <dbReference type="PROSITE" id="PS50072"/>
    </source>
</evidence>
<evidence type="ECO:0000313" key="7">
    <source>
        <dbReference type="EMBL" id="TWU00150.1"/>
    </source>
</evidence>
<comment type="similarity">
    <text evidence="1">Belongs to the cyclophilin-type PPIase family.</text>
</comment>
<dbReference type="GO" id="GO:0003755">
    <property type="term" value="F:peptidyl-prolyl cis-trans isomerase activity"/>
    <property type="evidence" value="ECO:0007669"/>
    <property type="project" value="UniProtKB-KW"/>
</dbReference>